<dbReference type="Gramene" id="evm.model.02.1645">
    <property type="protein sequence ID" value="cds.evm.model.02.1645"/>
    <property type="gene ID" value="evm.TU.02.1645"/>
</dbReference>
<dbReference type="Proteomes" id="UP000596661">
    <property type="component" value="Chromosome 2"/>
</dbReference>
<feature type="region of interest" description="Disordered" evidence="1">
    <location>
        <begin position="1"/>
        <end position="57"/>
    </location>
</feature>
<dbReference type="GO" id="GO:0016973">
    <property type="term" value="P:poly(A)+ mRNA export from nucleus"/>
    <property type="evidence" value="ECO:0007669"/>
    <property type="project" value="TreeGrafter"/>
</dbReference>
<feature type="region of interest" description="Disordered" evidence="1">
    <location>
        <begin position="791"/>
        <end position="817"/>
    </location>
</feature>
<dbReference type="InterPro" id="IPR036561">
    <property type="entry name" value="MAM33_sf"/>
</dbReference>
<feature type="compositionally biased region" description="Polar residues" evidence="1">
    <location>
        <begin position="104"/>
        <end position="119"/>
    </location>
</feature>
<dbReference type="GO" id="GO:0005759">
    <property type="term" value="C:mitochondrial matrix"/>
    <property type="evidence" value="ECO:0007669"/>
    <property type="project" value="InterPro"/>
</dbReference>
<dbReference type="GO" id="GO:0071763">
    <property type="term" value="P:nuclear membrane organization"/>
    <property type="evidence" value="ECO:0007669"/>
    <property type="project" value="TreeGrafter"/>
</dbReference>
<dbReference type="EMBL" id="UZAU01000211">
    <property type="status" value="NOT_ANNOTATED_CDS"/>
    <property type="molecule type" value="Genomic_DNA"/>
</dbReference>
<dbReference type="SUPFAM" id="SSF54529">
    <property type="entry name" value="Mitochondrial glycoprotein MAM33-like"/>
    <property type="match status" value="1"/>
</dbReference>
<feature type="compositionally biased region" description="Low complexity" evidence="1">
    <location>
        <begin position="410"/>
        <end position="424"/>
    </location>
</feature>
<dbReference type="GO" id="GO:0005635">
    <property type="term" value="C:nuclear envelope"/>
    <property type="evidence" value="ECO:0007669"/>
    <property type="project" value="TreeGrafter"/>
</dbReference>
<feature type="compositionally biased region" description="Polar residues" evidence="1">
    <location>
        <begin position="349"/>
        <end position="363"/>
    </location>
</feature>
<feature type="compositionally biased region" description="Pro residues" evidence="1">
    <location>
        <begin position="86"/>
        <end position="95"/>
    </location>
</feature>
<reference evidence="2" key="2">
    <citation type="submission" date="2021-03" db="UniProtKB">
        <authorList>
            <consortium name="EnsemblPlants"/>
        </authorList>
    </citation>
    <scope>IDENTIFICATION</scope>
</reference>
<feature type="compositionally biased region" description="Basic residues" evidence="1">
    <location>
        <begin position="23"/>
        <end position="33"/>
    </location>
</feature>
<dbReference type="EnsemblPlants" id="evm.model.02.1645">
    <property type="protein sequence ID" value="cds.evm.model.02.1645"/>
    <property type="gene ID" value="evm.TU.02.1645"/>
</dbReference>
<dbReference type="InterPro" id="IPR003428">
    <property type="entry name" value="MAM33"/>
</dbReference>
<dbReference type="PANTHER" id="PTHR33416">
    <property type="entry name" value="NUCLEAR PORE COMPLEX PROTEIN NUP1"/>
    <property type="match status" value="1"/>
</dbReference>
<accession>A0A803NUG2</accession>
<dbReference type="InterPro" id="IPR018247">
    <property type="entry name" value="EF_Hand_1_Ca_BS"/>
</dbReference>
<keyword evidence="3" id="KW-1185">Reference proteome</keyword>
<feature type="region of interest" description="Disordered" evidence="1">
    <location>
        <begin position="663"/>
        <end position="684"/>
    </location>
</feature>
<reference evidence="2" key="1">
    <citation type="submission" date="2018-11" db="EMBL/GenBank/DDBJ databases">
        <authorList>
            <person name="Grassa J C."/>
        </authorList>
    </citation>
    <scope>NUCLEOTIDE SEQUENCE [LARGE SCALE GENOMIC DNA]</scope>
</reference>
<feature type="region of interest" description="Disordered" evidence="1">
    <location>
        <begin position="409"/>
        <end position="448"/>
    </location>
</feature>
<feature type="region of interest" description="Disordered" evidence="1">
    <location>
        <begin position="349"/>
        <end position="378"/>
    </location>
</feature>
<feature type="region of interest" description="Disordered" evidence="1">
    <location>
        <begin position="83"/>
        <end position="139"/>
    </location>
</feature>
<dbReference type="Pfam" id="PF02330">
    <property type="entry name" value="MAM33"/>
    <property type="match status" value="1"/>
</dbReference>
<feature type="region of interest" description="Disordered" evidence="1">
    <location>
        <begin position="473"/>
        <end position="495"/>
    </location>
</feature>
<dbReference type="PANTHER" id="PTHR33416:SF20">
    <property type="entry name" value="NUCLEAR PORE COMPLEX PROTEIN NUP1"/>
    <property type="match status" value="1"/>
</dbReference>
<proteinExistence type="predicted"/>
<feature type="region of interest" description="Disordered" evidence="1">
    <location>
        <begin position="1023"/>
        <end position="1043"/>
    </location>
</feature>
<evidence type="ECO:0000313" key="2">
    <source>
        <dbReference type="EnsemblPlants" id="cds.evm.model.02.1645"/>
    </source>
</evidence>
<feature type="compositionally biased region" description="Polar residues" evidence="1">
    <location>
        <begin position="794"/>
        <end position="806"/>
    </location>
</feature>
<protein>
    <submittedName>
        <fullName evidence="2">Uncharacterized protein</fullName>
    </submittedName>
</protein>
<evidence type="ECO:0000313" key="3">
    <source>
        <dbReference type="Proteomes" id="UP000596661"/>
    </source>
</evidence>
<feature type="region of interest" description="Disordered" evidence="1">
    <location>
        <begin position="874"/>
        <end position="908"/>
    </location>
</feature>
<feature type="compositionally biased region" description="Basic and acidic residues" evidence="1">
    <location>
        <begin position="473"/>
        <end position="491"/>
    </location>
</feature>
<dbReference type="Gene3D" id="3.10.280.10">
    <property type="entry name" value="Mitochondrial glycoprotein"/>
    <property type="match status" value="1"/>
</dbReference>
<dbReference type="PROSITE" id="PS00018">
    <property type="entry name" value="EF_HAND_1"/>
    <property type="match status" value="1"/>
</dbReference>
<feature type="compositionally biased region" description="Polar residues" evidence="1">
    <location>
        <begin position="438"/>
        <end position="448"/>
    </location>
</feature>
<evidence type="ECO:0000256" key="1">
    <source>
        <dbReference type="SAM" id="MobiDB-lite"/>
    </source>
</evidence>
<feature type="region of interest" description="Disordered" evidence="1">
    <location>
        <begin position="1131"/>
        <end position="1151"/>
    </location>
</feature>
<organism evidence="2 3">
    <name type="scientific">Cannabis sativa</name>
    <name type="common">Hemp</name>
    <name type="synonym">Marijuana</name>
    <dbReference type="NCBI Taxonomy" id="3483"/>
    <lineage>
        <taxon>Eukaryota</taxon>
        <taxon>Viridiplantae</taxon>
        <taxon>Streptophyta</taxon>
        <taxon>Embryophyta</taxon>
        <taxon>Tracheophyta</taxon>
        <taxon>Spermatophyta</taxon>
        <taxon>Magnoliopsida</taxon>
        <taxon>eudicotyledons</taxon>
        <taxon>Gunneridae</taxon>
        <taxon>Pentapetalae</taxon>
        <taxon>rosids</taxon>
        <taxon>fabids</taxon>
        <taxon>Rosales</taxon>
        <taxon>Cannabaceae</taxon>
        <taxon>Cannabis</taxon>
    </lineage>
</organism>
<sequence length="1645" mass="173114">MATGREQQQQQPYEGGGLGAGGKFRKKPFRKTTHSTPYDRPPTVFRNPNNGGGWLSKLVDPAHRLISSSAHSLFSTVFRKRITQPQPQPQPPSSPLRPEANCEARNTQQETVATDSSGAQKGAIDQSDGPSNNSSREELTELEQILQQKTFTRSEIDHLTALLHSRTVGLAVENKEKKPEVIPLKEVGSADRQEAFTTTSVRGNMIESEGLPKTTLLENMTGSQFVSTPVVNSTVLEGDATSPTDVVELAKSYMHKRPISPLMSGFQSQAGKENSSAMYTRNLTSPMKLPVTPLVPRTSGHVEARENGFITPRSRGRSAIYSMARTPYSRIYQTTSLKNVENAVDVYTGPSSSSQVAPDQNLLSRSKQGSSKRRSSVLDNDIGSYGAIRKIRQKPNLLSPRGLSLPVSGSPFGSAGSQNSSSSALKPSFGEPRRNFFKPSTDNGENVVSNTTVPFKSSEMASKILQQIDKLVSPKEKSSQSKVHASMDKLPSKLSPSMLRGQALKSLDDVDSSKIFSGIQNNKSLDNSHDMRIPDAQEFTSQRLDKAKENGFKHDFPYGQPTSKMNDRVCTASEVNGANSIVPRKDSVPSSVTSVPAALNSAAYPQHKRKTFRMSAHEDFVDLDDDIHSNGCTSNSLGEGRVKENSSLIERTSIATEDAIPEKTSALTESKPAGPEFNKKTDKGTLAGSMTAEKSANIVLPSTSPCTTAPPADSKAVPFLMTDGAAPLMESNVSTSMFNFGGKIASSRDTDFAAPSFNFGLKSADKVSNSPFLFSSSSASGSENVNFGVASDSKPATSSNLSTTATGAIDSVPKSPEADKNNLNVGVSFRTPETALPSAASSSSANIFAFGTTPRDGLNNGFSASISSTPVVSSTSQNTSNGSLFGNSTSNVPTPSTTTFGTGSGSLSTSTPAPAVPVSPFGSSKASSLVAPVTENSSVPAPSVFKFGSSTDSTAVAPASETSSIPVSPATKFGYTSTGVAQVSETSSVPAASVFKFSTASPAAPPVSGSSFDVTRGAIKTEQVSSVGNESSAGVGATPSTNASSGSTLFGISAAATSSTSTTQSLGLSFGAGISSVPSSQASPTGTGLATFSQSNPFQFGSSSGSSPIFGLSGSTTFSSGSSPFGSTTSIKPFSSGSTPGLGSSSSEANLVSSSSTSTPSVFGSSWQPSKSPPVFNFNSTPSTFAFGATSAASTTTNSSPSIFGASTPAATNGVPGMFASSNGASSSSPFLFNSSSGPASTQTVFGNASPTFAFGASAGHNDQMSMEDSMAEDTVQASAPAVPGFGQQNVTPAPSAFAFASAPAPSVVNPFQFGGQPNPSNPQNPSPFQAPGNLGLMADGSNFSLGSGGRKLQLANKCFCTRSGSRRRKATVFGLEVRAEPDPFSASSFLPLRLLLLFLNPEIEKKKGFKRKEVKMWKKVISSVIQNHPWRMLPTRSSTSVSSAVNSMILRSLKEHYHEVSKMSPPPKVNPPSSFTILKGALDGNGPVLRKSYGEEEISISVMRMANIIPRTDKDDDGDVDDEDINQLFIHVDISKPGQSDSLHFLCGLYPDALGIHSVSMRPKDENFASASTTVPSTYNGPVFEDIDERMRDAFHGYIEERGVNDSLFLFLQAWLYVKDHRNLMRWFKSVGTFITENKSTKEA</sequence>
<name>A0A803NUG2_CANSA</name>
<dbReference type="OMA" id="PMFGNSA"/>
<feature type="region of interest" description="Disordered" evidence="1">
    <location>
        <begin position="1311"/>
        <end position="1334"/>
    </location>
</feature>